<proteinExistence type="predicted"/>
<name>A0A644YJ55_9ZZZZ</name>
<accession>A0A644YJ55</accession>
<sequence length="332" mass="36419">MLLPELPLPVLNAALLLKHIASHLISFQLISTGVFLANLHLHLGALCHCALNVVPARFTLQLQFVNTATQILFFSPKHEKSLQLEAVDGGLHLPKQVTNFFEVGKLFLLSPGQVLMPLIIPDVLLHQLDIGFFRDVADVFRDELLNIHDGAERDRLFHHAADLLVVDVPLGKYICAVLFVAVVKNSVGSRQRLQISPQRRDIHSLLLDDKAVLGNCPVISKKTLLAAAIVPAVKYHADNEPLAFQIVPKLTGDIAGKILPAPGFRVLRVHIGTEISVQRPLGALVGGLIEVSGVQFSQQDNLQGIDDRGFSRTIFPRKKVHVVHLDGLLGKI</sequence>
<comment type="caution">
    <text evidence="1">The sequence shown here is derived from an EMBL/GenBank/DDBJ whole genome shotgun (WGS) entry which is preliminary data.</text>
</comment>
<dbReference type="EMBL" id="VSSQ01005246">
    <property type="protein sequence ID" value="MPM28410.1"/>
    <property type="molecule type" value="Genomic_DNA"/>
</dbReference>
<dbReference type="AlphaFoldDB" id="A0A644YJ55"/>
<evidence type="ECO:0000313" key="1">
    <source>
        <dbReference type="EMBL" id="MPM28410.1"/>
    </source>
</evidence>
<protein>
    <submittedName>
        <fullName evidence="1">Uncharacterized protein</fullName>
    </submittedName>
</protein>
<reference evidence="1" key="1">
    <citation type="submission" date="2019-08" db="EMBL/GenBank/DDBJ databases">
        <authorList>
            <person name="Kucharzyk K."/>
            <person name="Murdoch R.W."/>
            <person name="Higgins S."/>
            <person name="Loffler F."/>
        </authorList>
    </citation>
    <scope>NUCLEOTIDE SEQUENCE</scope>
</reference>
<gene>
    <name evidence="1" type="ORF">SDC9_74932</name>
</gene>
<organism evidence="1">
    <name type="scientific">bioreactor metagenome</name>
    <dbReference type="NCBI Taxonomy" id="1076179"/>
    <lineage>
        <taxon>unclassified sequences</taxon>
        <taxon>metagenomes</taxon>
        <taxon>ecological metagenomes</taxon>
    </lineage>
</organism>